<feature type="transmembrane region" description="Helical" evidence="8">
    <location>
        <begin position="122"/>
        <end position="140"/>
    </location>
</feature>
<dbReference type="GO" id="GO:0005886">
    <property type="term" value="C:plasma membrane"/>
    <property type="evidence" value="ECO:0007669"/>
    <property type="project" value="UniProtKB-SubCell"/>
</dbReference>
<organism evidence="10 11">
    <name type="scientific">Amycolatopsis acidiphila</name>
    <dbReference type="NCBI Taxonomy" id="715473"/>
    <lineage>
        <taxon>Bacteria</taxon>
        <taxon>Bacillati</taxon>
        <taxon>Actinomycetota</taxon>
        <taxon>Actinomycetes</taxon>
        <taxon>Pseudonocardiales</taxon>
        <taxon>Pseudonocardiaceae</taxon>
        <taxon>Amycolatopsis</taxon>
    </lineage>
</organism>
<comment type="caution">
    <text evidence="10">The sequence shown here is derived from an EMBL/GenBank/DDBJ whole genome shotgun (WGS) entry which is preliminary data.</text>
</comment>
<reference evidence="10 11" key="1">
    <citation type="submission" date="2019-07" db="EMBL/GenBank/DDBJ databases">
        <title>New species of Amycolatopsis and Streptomyces.</title>
        <authorList>
            <person name="Duangmal K."/>
            <person name="Teo W.F.A."/>
            <person name="Lipun K."/>
        </authorList>
    </citation>
    <scope>NUCLEOTIDE SEQUENCE [LARGE SCALE GENOMIC DNA]</scope>
    <source>
        <strain evidence="10 11">JCM 30562</strain>
    </source>
</reference>
<feature type="compositionally biased region" description="Low complexity" evidence="7">
    <location>
        <begin position="31"/>
        <end position="40"/>
    </location>
</feature>
<evidence type="ECO:0000256" key="7">
    <source>
        <dbReference type="SAM" id="MobiDB-lite"/>
    </source>
</evidence>
<feature type="region of interest" description="Disordered" evidence="7">
    <location>
        <begin position="1"/>
        <end position="40"/>
    </location>
</feature>
<feature type="transmembrane region" description="Helical" evidence="8">
    <location>
        <begin position="334"/>
        <end position="355"/>
    </location>
</feature>
<feature type="domain" description="Acyltransferase 3" evidence="9">
    <location>
        <begin position="51"/>
        <end position="379"/>
    </location>
</feature>
<dbReference type="GO" id="GO:0016413">
    <property type="term" value="F:O-acetyltransferase activity"/>
    <property type="evidence" value="ECO:0007669"/>
    <property type="project" value="TreeGrafter"/>
</dbReference>
<dbReference type="EMBL" id="VJZA01000123">
    <property type="protein sequence ID" value="TVT15069.1"/>
    <property type="molecule type" value="Genomic_DNA"/>
</dbReference>
<keyword evidence="4 8" id="KW-0812">Transmembrane</keyword>
<feature type="transmembrane region" description="Helical" evidence="8">
    <location>
        <begin position="361"/>
        <end position="381"/>
    </location>
</feature>
<keyword evidence="10" id="KW-0808">Transferase</keyword>
<protein>
    <submittedName>
        <fullName evidence="10">Acyltransferase</fullName>
    </submittedName>
</protein>
<proteinExistence type="inferred from homology"/>
<dbReference type="PANTHER" id="PTHR40074">
    <property type="entry name" value="O-ACETYLTRANSFERASE WECH"/>
    <property type="match status" value="1"/>
</dbReference>
<dbReference type="AlphaFoldDB" id="A0A557ZSR1"/>
<name>A0A557ZSR1_9PSEU</name>
<dbReference type="OrthoDB" id="3211698at2"/>
<evidence type="ECO:0000256" key="5">
    <source>
        <dbReference type="ARBA" id="ARBA00022989"/>
    </source>
</evidence>
<evidence type="ECO:0000256" key="1">
    <source>
        <dbReference type="ARBA" id="ARBA00004651"/>
    </source>
</evidence>
<keyword evidence="5 8" id="KW-1133">Transmembrane helix</keyword>
<comment type="subcellular location">
    <subcellularLocation>
        <location evidence="1">Cell membrane</location>
        <topology evidence="1">Multi-pass membrane protein</topology>
    </subcellularLocation>
</comment>
<dbReference type="GO" id="GO:0009246">
    <property type="term" value="P:enterobacterial common antigen biosynthetic process"/>
    <property type="evidence" value="ECO:0007669"/>
    <property type="project" value="TreeGrafter"/>
</dbReference>
<dbReference type="PANTHER" id="PTHR40074:SF2">
    <property type="entry name" value="O-ACETYLTRANSFERASE WECH"/>
    <property type="match status" value="1"/>
</dbReference>
<dbReference type="Proteomes" id="UP000318578">
    <property type="component" value="Unassembled WGS sequence"/>
</dbReference>
<keyword evidence="10" id="KW-0012">Acyltransferase</keyword>
<dbReference type="Pfam" id="PF01757">
    <property type="entry name" value="Acyl_transf_3"/>
    <property type="match status" value="1"/>
</dbReference>
<evidence type="ECO:0000256" key="3">
    <source>
        <dbReference type="ARBA" id="ARBA00022475"/>
    </source>
</evidence>
<comment type="similarity">
    <text evidence="2">Belongs to the acyltransferase 3 family.</text>
</comment>
<evidence type="ECO:0000256" key="8">
    <source>
        <dbReference type="SAM" id="Phobius"/>
    </source>
</evidence>
<feature type="transmembrane region" description="Helical" evidence="8">
    <location>
        <begin position="227"/>
        <end position="243"/>
    </location>
</feature>
<dbReference type="InterPro" id="IPR002656">
    <property type="entry name" value="Acyl_transf_3_dom"/>
</dbReference>
<evidence type="ECO:0000256" key="4">
    <source>
        <dbReference type="ARBA" id="ARBA00022692"/>
    </source>
</evidence>
<accession>A0A557ZSR1</accession>
<feature type="transmembrane region" description="Helical" evidence="8">
    <location>
        <begin position="290"/>
        <end position="313"/>
    </location>
</feature>
<evidence type="ECO:0000256" key="6">
    <source>
        <dbReference type="ARBA" id="ARBA00023136"/>
    </source>
</evidence>
<feature type="transmembrane region" description="Helical" evidence="8">
    <location>
        <begin position="79"/>
        <end position="102"/>
    </location>
</feature>
<evidence type="ECO:0000259" key="9">
    <source>
        <dbReference type="Pfam" id="PF01757"/>
    </source>
</evidence>
<evidence type="ECO:0000313" key="10">
    <source>
        <dbReference type="EMBL" id="TVT15069.1"/>
    </source>
</evidence>
<feature type="transmembrane region" description="Helical" evidence="8">
    <location>
        <begin position="255"/>
        <end position="278"/>
    </location>
</feature>
<sequence length="428" mass="46793">MVRAAADPLQAPDRRRGHRRAAGRPDREGAAARTAVRAGGQPVSKRGEHLYYVDLIRVLTVGLVIGTHVLAFAPVPPTVLVGALGMVFHVSREVFFLLTAFVLTYSTGRKKVRWPKFWARRYLFVVVPYLVWTVAYFFANGGPFFGEAFVQQLLTGTARYHLYFLLVSMQIYLVFPLIRALLRATERWHGPLLGLAVLFQLAFAYAVQHQWDLGPLSGWVRAPDALLPSYLGYVLAGSIAAWHRDALVGWTRQHVRLVFGGAASVVALSVVVYLVQVWGDGQPPLQASMVFQPVVAVESAAIAWTFLATGLLWQERRRFGEKLVTATSDASFGIYLLHPLVLQGALLGAGATGLVDFAQTVPNALVLVVLVVVFLPLLYLVSGLLTAAARRTPVSLALTGRPWSRPVRRSVPARGSEDLALANTGGAR</sequence>
<keyword evidence="11" id="KW-1185">Reference proteome</keyword>
<gene>
    <name evidence="10" type="ORF">FNH06_36795</name>
</gene>
<feature type="transmembrane region" description="Helical" evidence="8">
    <location>
        <begin position="55"/>
        <end position="73"/>
    </location>
</feature>
<feature type="transmembrane region" description="Helical" evidence="8">
    <location>
        <begin position="190"/>
        <end position="207"/>
    </location>
</feature>
<keyword evidence="6 8" id="KW-0472">Membrane</keyword>
<evidence type="ECO:0000313" key="11">
    <source>
        <dbReference type="Proteomes" id="UP000318578"/>
    </source>
</evidence>
<keyword evidence="3" id="KW-1003">Cell membrane</keyword>
<feature type="transmembrane region" description="Helical" evidence="8">
    <location>
        <begin position="160"/>
        <end position="178"/>
    </location>
</feature>
<evidence type="ECO:0000256" key="2">
    <source>
        <dbReference type="ARBA" id="ARBA00007400"/>
    </source>
</evidence>